<reference evidence="1 2" key="1">
    <citation type="submission" date="2018-07" db="EMBL/GenBank/DDBJ databases">
        <title>Genomic Encyclopedia of Type Strains, Phase IV (KMG-IV): sequencing the most valuable type-strain genomes for metagenomic binning, comparative biology and taxonomic classification.</title>
        <authorList>
            <person name="Goeker M."/>
        </authorList>
    </citation>
    <scope>NUCLEOTIDE SEQUENCE [LARGE SCALE GENOMIC DNA]</scope>
    <source>
        <strain evidence="1 2">DSM 25528</strain>
    </source>
</reference>
<dbReference type="SUPFAM" id="SSF53448">
    <property type="entry name" value="Nucleotide-diphospho-sugar transferases"/>
    <property type="match status" value="1"/>
</dbReference>
<gene>
    <name evidence="1" type="ORF">DFR48_101277</name>
</gene>
<evidence type="ECO:0000313" key="2">
    <source>
        <dbReference type="Proteomes" id="UP000252582"/>
    </source>
</evidence>
<name>A0A6I7HW19_9HYPH</name>
<keyword evidence="2" id="KW-1185">Reference proteome</keyword>
<evidence type="ECO:0008006" key="3">
    <source>
        <dbReference type="Google" id="ProtNLM"/>
    </source>
</evidence>
<evidence type="ECO:0000313" key="1">
    <source>
        <dbReference type="EMBL" id="RCW28267.1"/>
    </source>
</evidence>
<dbReference type="Proteomes" id="UP000252582">
    <property type="component" value="Unassembled WGS sequence"/>
</dbReference>
<dbReference type="EMBL" id="QPIX01000001">
    <property type="protein sequence ID" value="RCW28267.1"/>
    <property type="molecule type" value="Genomic_DNA"/>
</dbReference>
<dbReference type="RefSeq" id="WP_147273498.1">
    <property type="nucleotide sequence ID" value="NZ_QPIX01000001.1"/>
</dbReference>
<proteinExistence type="predicted"/>
<organism evidence="1 2">
    <name type="scientific">Ciceribacter lividus</name>
    <dbReference type="NCBI Taxonomy" id="1197950"/>
    <lineage>
        <taxon>Bacteria</taxon>
        <taxon>Pseudomonadati</taxon>
        <taxon>Pseudomonadota</taxon>
        <taxon>Alphaproteobacteria</taxon>
        <taxon>Hyphomicrobiales</taxon>
        <taxon>Rhizobiaceae</taxon>
        <taxon>Ciceribacter</taxon>
    </lineage>
</organism>
<protein>
    <recommendedName>
        <fullName evidence="3">Nucleotide-diphospho-sugar transferase</fullName>
    </recommendedName>
</protein>
<dbReference type="AlphaFoldDB" id="A0A6I7HW19"/>
<accession>A0A6I7HW19</accession>
<sequence>MTGLVQVGNSAAAIETFLGAIRLETGAPSADRRAGHVVAHLRRPQDGDQYAEAGLKDLIALAERRREKPPLFVSYFTADTPYEALAERLRLSLDRFGLPHRIEAIPSRGSWVANTGLKAAFIERVWQESDGPICWVDADAEVLRTPYFVFDNPFDFSAVQRHGWYVMSGLIYLNKTEGAGAIVRRWNELCRANPHVWDQVLLTLAWFQTARERDLSTLWMNDGIFRFPRPWLRDLRDRVLYYPRQKKMRPFIDQKQASRSLKAFVDGSKKRENERGSDDLSEGFMTALKVYDFSFDARIETIFRA</sequence>
<dbReference type="InterPro" id="IPR029044">
    <property type="entry name" value="Nucleotide-diphossugar_trans"/>
</dbReference>
<comment type="caution">
    <text evidence="1">The sequence shown here is derived from an EMBL/GenBank/DDBJ whole genome shotgun (WGS) entry which is preliminary data.</text>
</comment>